<name>A0A0S4QNH8_9ACTN</name>
<dbReference type="AlphaFoldDB" id="A0A0S4QNH8"/>
<dbReference type="Pfam" id="PF09481">
    <property type="entry name" value="CRISPR_Cse1"/>
    <property type="match status" value="1"/>
</dbReference>
<dbReference type="NCBIfam" id="TIGR02547">
    <property type="entry name" value="casA_cse1"/>
    <property type="match status" value="1"/>
</dbReference>
<evidence type="ECO:0000313" key="1">
    <source>
        <dbReference type="EMBL" id="CUU56578.1"/>
    </source>
</evidence>
<protein>
    <submittedName>
        <fullName evidence="1">CRISPR system Cascade subunit CasA</fullName>
    </submittedName>
</protein>
<gene>
    <name evidence="1" type="ORF">Ga0074812_108106</name>
</gene>
<dbReference type="EMBL" id="FAOZ01000008">
    <property type="protein sequence ID" value="CUU56578.1"/>
    <property type="molecule type" value="Genomic_DNA"/>
</dbReference>
<sequence>MPPAAVGLWRVLTLLAARVTELDKDDLSAGEFLERRSKVLERRQFAPDDIEKYFGRYPGRFDLFDRERPWLQDPRLATECSATSGLNRIVFGRSSGNNQVWLGHHTDLAPRPVPAAEGAWHLLATLYYGPSGRCTTRTVKGRSEGNTAAGPLRSGLSCHPVGKNLFESLIAGIPVPDDGDEYRDNAEDEAPWEADGLGDPLRGPAPLRGMARVLAGRFQHAVLLTPDPSGKQVVDATMTWAWRTKGNEGLDPYLIYQTNKKGEPYPRQASATRATWRDLDALLLDSDEQHHRPAVLSAVQYLPPETVQHMRVRVFGFDQDGQTRDRQFFTQTTPPVLRWLQERDPAFAYGVGRVRDAAERVGRNLTQALKAAWALQADPADDGMHAPSRLDGGPGPWVAAADGRYWPAAERVFWDVLRRAEQATEADGDPLAVFQEAPARFVQEAERAYDDIADQVDARTHGRMTRALARYRGRLRSGI</sequence>
<reference evidence="2" key="1">
    <citation type="submission" date="2015-11" db="EMBL/GenBank/DDBJ databases">
        <authorList>
            <person name="Varghese N."/>
        </authorList>
    </citation>
    <scope>NUCLEOTIDE SEQUENCE [LARGE SCALE GENOMIC DNA]</scope>
    <source>
        <strain evidence="2">DSM 45899</strain>
    </source>
</reference>
<keyword evidence="2" id="KW-1185">Reference proteome</keyword>
<proteinExistence type="predicted"/>
<organism evidence="1 2">
    <name type="scientific">Parafrankia irregularis</name>
    <dbReference type="NCBI Taxonomy" id="795642"/>
    <lineage>
        <taxon>Bacteria</taxon>
        <taxon>Bacillati</taxon>
        <taxon>Actinomycetota</taxon>
        <taxon>Actinomycetes</taxon>
        <taxon>Frankiales</taxon>
        <taxon>Frankiaceae</taxon>
        <taxon>Parafrankia</taxon>
    </lineage>
</organism>
<evidence type="ECO:0000313" key="2">
    <source>
        <dbReference type="Proteomes" id="UP000198802"/>
    </source>
</evidence>
<accession>A0A0S4QNH8</accession>
<dbReference type="Proteomes" id="UP000198802">
    <property type="component" value="Unassembled WGS sequence"/>
</dbReference>
<dbReference type="InterPro" id="IPR013381">
    <property type="entry name" value="CRISPR-assoc_prot_Cse1"/>
</dbReference>